<evidence type="ECO:0000259" key="2">
    <source>
        <dbReference type="Pfam" id="PF13670"/>
    </source>
</evidence>
<evidence type="ECO:0000256" key="1">
    <source>
        <dbReference type="SAM" id="SignalP"/>
    </source>
</evidence>
<evidence type="ECO:0000313" key="3">
    <source>
        <dbReference type="EMBL" id="MEN3929821.1"/>
    </source>
</evidence>
<organism evidence="3 4">
    <name type="scientific">Hohaiivirga grylli</name>
    <dbReference type="NCBI Taxonomy" id="3133970"/>
    <lineage>
        <taxon>Bacteria</taxon>
        <taxon>Pseudomonadati</taxon>
        <taxon>Pseudomonadota</taxon>
        <taxon>Alphaproteobacteria</taxon>
        <taxon>Hyphomicrobiales</taxon>
        <taxon>Methylobacteriaceae</taxon>
        <taxon>Hohaiivirga</taxon>
    </lineage>
</organism>
<protein>
    <submittedName>
        <fullName evidence="3">PepSY domain-containing protein</fullName>
    </submittedName>
</protein>
<evidence type="ECO:0000313" key="4">
    <source>
        <dbReference type="Proteomes" id="UP001418637"/>
    </source>
</evidence>
<reference evidence="3 4" key="1">
    <citation type="submission" date="2024-04" db="EMBL/GenBank/DDBJ databases">
        <title>A novel species isolated from cricket.</title>
        <authorList>
            <person name="Wang H.-C."/>
        </authorList>
    </citation>
    <scope>NUCLEOTIDE SEQUENCE [LARGE SCALE GENOMIC DNA]</scope>
    <source>
        <strain evidence="3 4">WL0021</strain>
    </source>
</reference>
<feature type="signal peptide" evidence="1">
    <location>
        <begin position="1"/>
        <end position="28"/>
    </location>
</feature>
<feature type="domain" description="PepSY" evidence="2">
    <location>
        <begin position="15"/>
        <end position="88"/>
    </location>
</feature>
<keyword evidence="4" id="KW-1185">Reference proteome</keyword>
<name>A0ABV0BHS6_9HYPH</name>
<gene>
    <name evidence="3" type="ORF">WJT86_01940</name>
</gene>
<accession>A0ABV0BHS6</accession>
<dbReference type="EMBL" id="JBBYXI010000001">
    <property type="protein sequence ID" value="MEN3929821.1"/>
    <property type="molecule type" value="Genomic_DNA"/>
</dbReference>
<dbReference type="InterPro" id="IPR025711">
    <property type="entry name" value="PepSY"/>
</dbReference>
<keyword evidence="1" id="KW-0732">Signal</keyword>
<dbReference type="RefSeq" id="WP_346335803.1">
    <property type="nucleotide sequence ID" value="NZ_JBBYXI010000001.1"/>
</dbReference>
<sequence length="95" mass="10392">MSNKIFGRFGVVAGATVAAVLFAAPAMAKDHCTSAPSSEWKPLHEITEHAKQLGYTVMKAERDGSCYEIEGYDKNGAKIEIYYNPQTGLPANNRR</sequence>
<dbReference type="Pfam" id="PF13670">
    <property type="entry name" value="PepSY_2"/>
    <property type="match status" value="1"/>
</dbReference>
<feature type="chain" id="PRO_5046828198" evidence="1">
    <location>
        <begin position="29"/>
        <end position="95"/>
    </location>
</feature>
<proteinExistence type="predicted"/>
<dbReference type="Proteomes" id="UP001418637">
    <property type="component" value="Unassembled WGS sequence"/>
</dbReference>
<comment type="caution">
    <text evidence="3">The sequence shown here is derived from an EMBL/GenBank/DDBJ whole genome shotgun (WGS) entry which is preliminary data.</text>
</comment>